<evidence type="ECO:0000256" key="3">
    <source>
        <dbReference type="ARBA" id="ARBA00025589"/>
    </source>
</evidence>
<dbReference type="InterPro" id="IPR043128">
    <property type="entry name" value="Rev_trsase/Diguanyl_cyclase"/>
</dbReference>
<comment type="function">
    <text evidence="3">Poorly processive, error-prone DNA polymerase involved in untargeted mutagenesis. Copies undamaged DNA at stalled replication forks, which arise in vivo from mismatched or misaligned primer ends. These misaligned primers can be extended by PolIV. Exhibits no 3'-5' exonuclease (proofreading) activity. May be involved in translesional synthesis, in conjunction with the beta clamp from PolIII.</text>
</comment>
<reference evidence="5 6" key="1">
    <citation type="submission" date="2018-06" db="EMBL/GenBank/DDBJ databases">
        <authorList>
            <consortium name="Pathogen Informatics"/>
            <person name="Doyle S."/>
        </authorList>
    </citation>
    <scope>NUCLEOTIDE SEQUENCE [LARGE SCALE GENOMIC DNA]</scope>
    <source>
        <strain evidence="5 6">NCTC11862</strain>
    </source>
</reference>
<dbReference type="PROSITE" id="PS50173">
    <property type="entry name" value="UMUC"/>
    <property type="match status" value="1"/>
</dbReference>
<dbReference type="AlphaFoldDB" id="A0A376CMH7"/>
<gene>
    <name evidence="5" type="ORF">NCTC11862_01510</name>
</gene>
<dbReference type="RefSeq" id="WP_018582552.1">
    <property type="nucleotide sequence ID" value="NZ_UFXQ01000001.1"/>
</dbReference>
<feature type="domain" description="UmuC" evidence="4">
    <location>
        <begin position="27"/>
        <end position="148"/>
    </location>
</feature>
<dbReference type="STRING" id="35756.GCA_001044155_01968"/>
<dbReference type="Pfam" id="PF00817">
    <property type="entry name" value="IMS"/>
    <property type="match status" value="1"/>
</dbReference>
<evidence type="ECO:0000256" key="2">
    <source>
        <dbReference type="ARBA" id="ARBA00022763"/>
    </source>
</evidence>
<dbReference type="PANTHER" id="PTHR35369">
    <property type="entry name" value="BLR3025 PROTEIN-RELATED"/>
    <property type="match status" value="1"/>
</dbReference>
<evidence type="ECO:0000313" key="6">
    <source>
        <dbReference type="Proteomes" id="UP000254467"/>
    </source>
</evidence>
<evidence type="ECO:0000256" key="1">
    <source>
        <dbReference type="ARBA" id="ARBA00010945"/>
    </source>
</evidence>
<dbReference type="PANTHER" id="PTHR35369:SF2">
    <property type="entry name" value="BLR3025 PROTEIN"/>
    <property type="match status" value="1"/>
</dbReference>
<evidence type="ECO:0000313" key="5">
    <source>
        <dbReference type="EMBL" id="STC69711.1"/>
    </source>
</evidence>
<dbReference type="Proteomes" id="UP000254467">
    <property type="component" value="Unassembled WGS sequence"/>
</dbReference>
<dbReference type="InterPro" id="IPR001126">
    <property type="entry name" value="UmuC"/>
</dbReference>
<dbReference type="Gene3D" id="1.10.150.20">
    <property type="entry name" value="5' to 3' exonuclease, C-terminal subdomain"/>
    <property type="match status" value="1"/>
</dbReference>
<proteinExistence type="inferred from homology"/>
<dbReference type="InterPro" id="IPR050356">
    <property type="entry name" value="SulA_CellDiv_inhibitor"/>
</dbReference>
<dbReference type="Gene3D" id="3.40.1170.60">
    <property type="match status" value="1"/>
</dbReference>
<accession>A0A376CMH7</accession>
<name>A0A376CMH7_9CORY</name>
<keyword evidence="6" id="KW-1185">Reference proteome</keyword>
<dbReference type="GO" id="GO:0006281">
    <property type="term" value="P:DNA repair"/>
    <property type="evidence" value="ECO:0007669"/>
    <property type="project" value="InterPro"/>
</dbReference>
<dbReference type="EMBL" id="UFXQ01000001">
    <property type="protein sequence ID" value="STC69711.1"/>
    <property type="molecule type" value="Genomic_DNA"/>
</dbReference>
<sequence>MRVAALWFPDWPVHAARLAGDSELVEPIAIAARHRVVVCSAQARRAGVRRGMKVRAAQAVCPQLTVCEADPDRDGRIFASLAAGFDDVASSVEVLRPGLVIVDLAAAAKFHGSEDTVLEMLIDTAARKGIDAQAGAADEIATAVLAARRGVIVDKSADFLATQPIGVLVAEVSFGIDPEVVRSLSQLGVHTLGDVAALPSTAVSTRFGQAGIACHRIARGAPDRRVAPELPTTEWAVGITPEEPIERVDAAAFAARHLAAALHEKLKNLGQTCVRLKVIAELENETRLERVWRTREALTETATADRVRWQLDGWLTGGGAGAIVSLVLEPLELAPPDAVEQLWNEGSSSDGARRVVERVQSTLGTDAVVQPALVGGRGVGERVALVPFGDQAPEVRDAPWPGAIPAPLPARLGGGVAHPASRIVMVDGAGTLIQVTAEALLSGQPAALKWGDSYYAVTGWAGPWPVDSGWWGPDPQRVARLQVVGTRAGDDEKQYGWLLQWNKQQWRIEALYS</sequence>
<dbReference type="InterPro" id="IPR043502">
    <property type="entry name" value="DNA/RNA_pol_sf"/>
</dbReference>
<dbReference type="Gene3D" id="3.30.70.270">
    <property type="match status" value="1"/>
</dbReference>
<dbReference type="CDD" id="cd03468">
    <property type="entry name" value="PolY_like"/>
    <property type="match status" value="1"/>
</dbReference>
<comment type="similarity">
    <text evidence="1">Belongs to the DNA polymerase type-Y family.</text>
</comment>
<evidence type="ECO:0000259" key="4">
    <source>
        <dbReference type="PROSITE" id="PS50173"/>
    </source>
</evidence>
<dbReference type="SUPFAM" id="SSF56672">
    <property type="entry name" value="DNA/RNA polymerases"/>
    <property type="match status" value="1"/>
</dbReference>
<dbReference type="OrthoDB" id="5244088at2"/>
<organism evidence="5 6">
    <name type="scientific">Corynebacterium pilosum</name>
    <dbReference type="NCBI Taxonomy" id="35756"/>
    <lineage>
        <taxon>Bacteria</taxon>
        <taxon>Bacillati</taxon>
        <taxon>Actinomycetota</taxon>
        <taxon>Actinomycetes</taxon>
        <taxon>Mycobacteriales</taxon>
        <taxon>Corynebacteriaceae</taxon>
        <taxon>Corynebacterium</taxon>
    </lineage>
</organism>
<protein>
    <submittedName>
        <fullName evidence="5">DNA polymerase involved in DNA repair</fullName>
    </submittedName>
</protein>
<keyword evidence="2" id="KW-0227">DNA damage</keyword>